<accession>A0ABD2NYE4</accession>
<comment type="caution">
    <text evidence="13">The sequence shown here is derived from an EMBL/GenBank/DDBJ whole genome shotgun (WGS) entry which is preliminary data.</text>
</comment>
<dbReference type="SUPFAM" id="SSF52540">
    <property type="entry name" value="P-loop containing nucleoside triphosphate hydrolases"/>
    <property type="match status" value="1"/>
</dbReference>
<dbReference type="FunFam" id="3.40.50.300:FF:000973">
    <property type="entry name" value="Multidrug resistance-associated protein 4"/>
    <property type="match status" value="1"/>
</dbReference>
<feature type="transmembrane region" description="Helical" evidence="10">
    <location>
        <begin position="458"/>
        <end position="481"/>
    </location>
</feature>
<dbReference type="InterPro" id="IPR027417">
    <property type="entry name" value="P-loop_NTPase"/>
</dbReference>
<keyword evidence="8 10" id="KW-1133">Transmembrane helix</keyword>
<dbReference type="InterPro" id="IPR050173">
    <property type="entry name" value="ABC_transporter_C-like"/>
</dbReference>
<dbReference type="PANTHER" id="PTHR24223">
    <property type="entry name" value="ATP-BINDING CASSETTE SUB-FAMILY C"/>
    <property type="match status" value="1"/>
</dbReference>
<dbReference type="InterPro" id="IPR011527">
    <property type="entry name" value="ABC1_TM_dom"/>
</dbReference>
<evidence type="ECO:0000256" key="4">
    <source>
        <dbReference type="ARBA" id="ARBA00022692"/>
    </source>
</evidence>
<dbReference type="PROSITE" id="PS50929">
    <property type="entry name" value="ABC_TM1F"/>
    <property type="match status" value="1"/>
</dbReference>
<dbReference type="AlphaFoldDB" id="A0ABD2NYE4"/>
<name>A0ABD2NYE4_9CUCU</name>
<dbReference type="Pfam" id="PF00664">
    <property type="entry name" value="ABC_membrane"/>
    <property type="match status" value="1"/>
</dbReference>
<evidence type="ECO:0000256" key="7">
    <source>
        <dbReference type="ARBA" id="ARBA00022840"/>
    </source>
</evidence>
<dbReference type="Gene3D" id="1.20.1560.10">
    <property type="entry name" value="ABC transporter type 1, transmembrane domain"/>
    <property type="match status" value="1"/>
</dbReference>
<dbReference type="InterPro" id="IPR003593">
    <property type="entry name" value="AAA+_ATPase"/>
</dbReference>
<evidence type="ECO:0000313" key="13">
    <source>
        <dbReference type="EMBL" id="KAL3283464.1"/>
    </source>
</evidence>
<sequence>MVTFLMLLFDIENHLPITISQIFLMFVYFGLLSLMVLVYLTLGIAKAQQIQEVLDRVKEFLLNEEGEKREIGKNSEEIFISLKNVTATWNGITQCTTEGNYNEKTPLLAHLNPQNAEEAIGGASLKNINLFVRPGSFLGIIGPVGSGKSSLLQLILGDLSMTQGNKQIEGKISYAPQTPWIFSSTIRDNILFGLEYDKVRYDEVVKVCGLQEDFQQLFMGDLTVAGDRGALLSGGQKMRINLARCVYRDADIYLLDDPLSAVDVRVGKHILQECFMGFLKEKCKILVTHHCNFLGSADRILVMKNGTIFMEGNYSDLLNSGIIKLEEENSTVERISFPGHHQDDISRRSLYSSMASSGSSFELNCVEERHENKGRNKRSMLLFQYLLSGEKYYSITFTVMMFLWLQLVLCGTYYYLGIWSSKEEERNIIYSTYGQYSNISKHIELKQNILPQWTYEKWYGLCLIILIISCFIRSVSCATCIRSRSKYFHDKLFNKVIKAGMVFYDTNTSGRILNRFTKDMAAIDSSLPEAIVEAFQTLLVVLEYLYC</sequence>
<dbReference type="PROSITE" id="PS00211">
    <property type="entry name" value="ABC_TRANSPORTER_1"/>
    <property type="match status" value="1"/>
</dbReference>
<organism evidence="13 14">
    <name type="scientific">Cryptolaemus montrouzieri</name>
    <dbReference type="NCBI Taxonomy" id="559131"/>
    <lineage>
        <taxon>Eukaryota</taxon>
        <taxon>Metazoa</taxon>
        <taxon>Ecdysozoa</taxon>
        <taxon>Arthropoda</taxon>
        <taxon>Hexapoda</taxon>
        <taxon>Insecta</taxon>
        <taxon>Pterygota</taxon>
        <taxon>Neoptera</taxon>
        <taxon>Endopterygota</taxon>
        <taxon>Coleoptera</taxon>
        <taxon>Polyphaga</taxon>
        <taxon>Cucujiformia</taxon>
        <taxon>Coccinelloidea</taxon>
        <taxon>Coccinellidae</taxon>
        <taxon>Scymninae</taxon>
        <taxon>Scymnini</taxon>
        <taxon>Cryptolaemus</taxon>
    </lineage>
</organism>
<dbReference type="Proteomes" id="UP001516400">
    <property type="component" value="Unassembled WGS sequence"/>
</dbReference>
<dbReference type="SMART" id="SM00382">
    <property type="entry name" value="AAA"/>
    <property type="match status" value="1"/>
</dbReference>
<evidence type="ECO:0000256" key="5">
    <source>
        <dbReference type="ARBA" id="ARBA00022737"/>
    </source>
</evidence>
<feature type="transmembrane region" description="Helical" evidence="10">
    <location>
        <begin position="392"/>
        <end position="416"/>
    </location>
</feature>
<evidence type="ECO:0000313" key="14">
    <source>
        <dbReference type="Proteomes" id="UP001516400"/>
    </source>
</evidence>
<feature type="transmembrane region" description="Helical" evidence="10">
    <location>
        <begin position="20"/>
        <end position="42"/>
    </location>
</feature>
<evidence type="ECO:0000259" key="12">
    <source>
        <dbReference type="PROSITE" id="PS50929"/>
    </source>
</evidence>
<keyword evidence="14" id="KW-1185">Reference proteome</keyword>
<evidence type="ECO:0000256" key="8">
    <source>
        <dbReference type="ARBA" id="ARBA00022989"/>
    </source>
</evidence>
<keyword evidence="5" id="KW-0677">Repeat</keyword>
<evidence type="ECO:0000256" key="2">
    <source>
        <dbReference type="ARBA" id="ARBA00009726"/>
    </source>
</evidence>
<dbReference type="InterPro" id="IPR036640">
    <property type="entry name" value="ABC1_TM_sf"/>
</dbReference>
<dbReference type="CDD" id="cd03250">
    <property type="entry name" value="ABCC_MRP_domain1"/>
    <property type="match status" value="1"/>
</dbReference>
<feature type="domain" description="ABC transmembrane type-1" evidence="12">
    <location>
        <begin position="458"/>
        <end position="547"/>
    </location>
</feature>
<comment type="subcellular location">
    <subcellularLocation>
        <location evidence="1">Membrane</location>
        <topology evidence="1">Multi-pass membrane protein</topology>
    </subcellularLocation>
</comment>
<comment type="similarity">
    <text evidence="2">Belongs to the ABC transporter superfamily. ABCC family. Conjugate transporter (TC 3.A.1.208) subfamily.</text>
</comment>
<dbReference type="Pfam" id="PF00005">
    <property type="entry name" value="ABC_tran"/>
    <property type="match status" value="1"/>
</dbReference>
<keyword evidence="4 10" id="KW-0812">Transmembrane</keyword>
<dbReference type="PROSITE" id="PS50893">
    <property type="entry name" value="ABC_TRANSPORTER_2"/>
    <property type="match status" value="1"/>
</dbReference>
<evidence type="ECO:0000256" key="1">
    <source>
        <dbReference type="ARBA" id="ARBA00004141"/>
    </source>
</evidence>
<reference evidence="13 14" key="1">
    <citation type="journal article" date="2021" name="BMC Biol.">
        <title>Horizontally acquired antibacterial genes associated with adaptive radiation of ladybird beetles.</title>
        <authorList>
            <person name="Li H.S."/>
            <person name="Tang X.F."/>
            <person name="Huang Y.H."/>
            <person name="Xu Z.Y."/>
            <person name="Chen M.L."/>
            <person name="Du X.Y."/>
            <person name="Qiu B.Y."/>
            <person name="Chen P.T."/>
            <person name="Zhang W."/>
            <person name="Slipinski A."/>
            <person name="Escalona H.E."/>
            <person name="Waterhouse R.M."/>
            <person name="Zwick A."/>
            <person name="Pang H."/>
        </authorList>
    </citation>
    <scope>NUCLEOTIDE SEQUENCE [LARGE SCALE GENOMIC DNA]</scope>
    <source>
        <strain evidence="13">SYSU2018</strain>
    </source>
</reference>
<evidence type="ECO:0000259" key="11">
    <source>
        <dbReference type="PROSITE" id="PS50893"/>
    </source>
</evidence>
<protein>
    <submittedName>
        <fullName evidence="13">Uncharacterized protein</fullName>
    </submittedName>
</protein>
<evidence type="ECO:0000256" key="3">
    <source>
        <dbReference type="ARBA" id="ARBA00022448"/>
    </source>
</evidence>
<evidence type="ECO:0000256" key="9">
    <source>
        <dbReference type="ARBA" id="ARBA00023136"/>
    </source>
</evidence>
<keyword evidence="6" id="KW-0547">Nucleotide-binding</keyword>
<dbReference type="GO" id="GO:0005524">
    <property type="term" value="F:ATP binding"/>
    <property type="evidence" value="ECO:0007669"/>
    <property type="project" value="UniProtKB-KW"/>
</dbReference>
<evidence type="ECO:0000256" key="6">
    <source>
        <dbReference type="ARBA" id="ARBA00022741"/>
    </source>
</evidence>
<evidence type="ECO:0000256" key="10">
    <source>
        <dbReference type="SAM" id="Phobius"/>
    </source>
</evidence>
<keyword evidence="3" id="KW-0813">Transport</keyword>
<dbReference type="SUPFAM" id="SSF90123">
    <property type="entry name" value="ABC transporter transmembrane region"/>
    <property type="match status" value="1"/>
</dbReference>
<keyword evidence="7" id="KW-0067">ATP-binding</keyword>
<dbReference type="EMBL" id="JABFTP020000144">
    <property type="protein sequence ID" value="KAL3283464.1"/>
    <property type="molecule type" value="Genomic_DNA"/>
</dbReference>
<dbReference type="PANTHER" id="PTHR24223:SF456">
    <property type="entry name" value="MULTIDRUG RESISTANCE-ASSOCIATED PROTEIN LETHAL(2)03659"/>
    <property type="match status" value="1"/>
</dbReference>
<dbReference type="Gene3D" id="3.40.50.300">
    <property type="entry name" value="P-loop containing nucleotide triphosphate hydrolases"/>
    <property type="match status" value="1"/>
</dbReference>
<gene>
    <name evidence="13" type="ORF">HHI36_006608</name>
</gene>
<proteinExistence type="inferred from homology"/>
<feature type="domain" description="ABC transporter" evidence="11">
    <location>
        <begin position="108"/>
        <end position="330"/>
    </location>
</feature>
<dbReference type="GO" id="GO:0016020">
    <property type="term" value="C:membrane"/>
    <property type="evidence" value="ECO:0007669"/>
    <property type="project" value="UniProtKB-SubCell"/>
</dbReference>
<dbReference type="InterPro" id="IPR017871">
    <property type="entry name" value="ABC_transporter-like_CS"/>
</dbReference>
<dbReference type="InterPro" id="IPR003439">
    <property type="entry name" value="ABC_transporter-like_ATP-bd"/>
</dbReference>
<keyword evidence="9 10" id="KW-0472">Membrane</keyword>